<evidence type="ECO:0000256" key="7">
    <source>
        <dbReference type="SAM" id="MobiDB-lite"/>
    </source>
</evidence>
<evidence type="ECO:0000256" key="4">
    <source>
        <dbReference type="ARBA" id="ARBA00023125"/>
    </source>
</evidence>
<dbReference type="Gene3D" id="4.10.240.10">
    <property type="entry name" value="Zn(2)-C6 fungal-type DNA-binding domain"/>
    <property type="match status" value="1"/>
</dbReference>
<keyword evidence="6" id="KW-0539">Nucleus</keyword>
<sequence length="577" mass="65501">MDEMNSKNDAKTASQAWRRKPRKFAPKSRLGCKTCKIRRIKCDLSQPSCMKCQSTGRTCDGYDGTPLAFRAGSESSHYHNEKANGTESCDNYHPSATTSAYQPRQWHTKHHGLSLQNLGPFMILPVSGSDQKEAMSFFEYISIKNLNEYHPCESWRKTLMFFSQTVPAVRYAAVALALVHRNYLDHDSRKRVHQPQSLKDSLPDKAPFLYYNRAIQLLLNQEIGDSTEIIAITLLVCYLFTCFDHLAGNDVQAIKHLRGGVELSHNIDKAILSNNNTYDDANPSGARTLICQVTSQIRRLDMQAVTFLVDWTPADIQETLTSQILPSDSAFRSLDQAADHLYILVARVMRLRNMEQEITPTSKMPPSHSSLKDIILEHMETWSNLFENMLQHSSSNETDSRTQPLITMLRLQYTIAWTLLSSYGPGGEMEFDNFLPQFQQCVALAGEVAVAHERYYGSLKPTFTPEIGIVPVLYIIGAKCRHPVVRRVVLSILRRQPIREAVWDSITAARVVERIIEIEESGSEEGGMIQSMKQIAVWQRIEALSWIHVVRGQFAPRLDIKYTFCAREGVHTESLML</sequence>
<dbReference type="InterPro" id="IPR052360">
    <property type="entry name" value="Transcr_Regulatory_Proteins"/>
</dbReference>
<feature type="region of interest" description="Disordered" evidence="7">
    <location>
        <begin position="1"/>
        <end position="23"/>
    </location>
</feature>
<organism evidence="9 10">
    <name type="scientific">Xylaria flabelliformis</name>
    <dbReference type="NCBI Taxonomy" id="2512241"/>
    <lineage>
        <taxon>Eukaryota</taxon>
        <taxon>Fungi</taxon>
        <taxon>Dikarya</taxon>
        <taxon>Ascomycota</taxon>
        <taxon>Pezizomycotina</taxon>
        <taxon>Sordariomycetes</taxon>
        <taxon>Xylariomycetidae</taxon>
        <taxon>Xylariales</taxon>
        <taxon>Xylariaceae</taxon>
        <taxon>Xylaria</taxon>
    </lineage>
</organism>
<dbReference type="CDD" id="cd00067">
    <property type="entry name" value="GAL4"/>
    <property type="match status" value="1"/>
</dbReference>
<evidence type="ECO:0000256" key="2">
    <source>
        <dbReference type="ARBA" id="ARBA00022833"/>
    </source>
</evidence>
<feature type="compositionally biased region" description="Basic and acidic residues" evidence="7">
    <location>
        <begin position="1"/>
        <end position="10"/>
    </location>
</feature>
<dbReference type="OrthoDB" id="3145928at2759"/>
<accession>A0A553I491</accession>
<comment type="caution">
    <text evidence="9">The sequence shown here is derived from an EMBL/GenBank/DDBJ whole genome shotgun (WGS) entry which is preliminary data.</text>
</comment>
<gene>
    <name evidence="9" type="ORF">FHL15_004099</name>
</gene>
<dbReference type="PANTHER" id="PTHR36206">
    <property type="entry name" value="ASPERCRYPTIN BIOSYNTHESIS CLUSTER-SPECIFIC TRANSCRIPTION REGULATOR ATNN-RELATED"/>
    <property type="match status" value="1"/>
</dbReference>
<keyword evidence="3" id="KW-0805">Transcription regulation</keyword>
<keyword evidence="4" id="KW-0238">DNA-binding</keyword>
<dbReference type="GO" id="GO:0000981">
    <property type="term" value="F:DNA-binding transcription factor activity, RNA polymerase II-specific"/>
    <property type="evidence" value="ECO:0007669"/>
    <property type="project" value="InterPro"/>
</dbReference>
<evidence type="ECO:0000256" key="6">
    <source>
        <dbReference type="ARBA" id="ARBA00023242"/>
    </source>
</evidence>
<dbReference type="PROSITE" id="PS50048">
    <property type="entry name" value="ZN2_CY6_FUNGAL_2"/>
    <property type="match status" value="1"/>
</dbReference>
<dbReference type="Proteomes" id="UP000319160">
    <property type="component" value="Unassembled WGS sequence"/>
</dbReference>
<feature type="domain" description="Zn(2)-C6 fungal-type" evidence="8">
    <location>
        <begin position="31"/>
        <end position="59"/>
    </location>
</feature>
<evidence type="ECO:0000256" key="1">
    <source>
        <dbReference type="ARBA" id="ARBA00022723"/>
    </source>
</evidence>
<name>A0A553I491_9PEZI</name>
<protein>
    <recommendedName>
        <fullName evidence="8">Zn(2)-C6 fungal-type domain-containing protein</fullName>
    </recommendedName>
</protein>
<dbReference type="InterPro" id="IPR001138">
    <property type="entry name" value="Zn2Cys6_DnaBD"/>
</dbReference>
<keyword evidence="2" id="KW-0862">Zinc</keyword>
<reference evidence="10" key="1">
    <citation type="submission" date="2019-06" db="EMBL/GenBank/DDBJ databases">
        <title>Draft genome sequence of the griseofulvin-producing fungus Xylaria cubensis strain G536.</title>
        <authorList>
            <person name="Mead M.E."/>
            <person name="Raja H.A."/>
            <person name="Steenwyk J.L."/>
            <person name="Knowles S.L."/>
            <person name="Oberlies N.H."/>
            <person name="Rokas A."/>
        </authorList>
    </citation>
    <scope>NUCLEOTIDE SEQUENCE [LARGE SCALE GENOMIC DNA]</scope>
    <source>
        <strain evidence="10">G536</strain>
    </source>
</reference>
<evidence type="ECO:0000259" key="8">
    <source>
        <dbReference type="PROSITE" id="PS50048"/>
    </source>
</evidence>
<dbReference type="EMBL" id="VFLP01000018">
    <property type="protein sequence ID" value="TRX95014.1"/>
    <property type="molecule type" value="Genomic_DNA"/>
</dbReference>
<dbReference type="GO" id="GO:0003677">
    <property type="term" value="F:DNA binding"/>
    <property type="evidence" value="ECO:0007669"/>
    <property type="project" value="UniProtKB-KW"/>
</dbReference>
<proteinExistence type="predicted"/>
<dbReference type="PROSITE" id="PS00463">
    <property type="entry name" value="ZN2_CY6_FUNGAL_1"/>
    <property type="match status" value="1"/>
</dbReference>
<evidence type="ECO:0000313" key="10">
    <source>
        <dbReference type="Proteomes" id="UP000319160"/>
    </source>
</evidence>
<evidence type="ECO:0000256" key="5">
    <source>
        <dbReference type="ARBA" id="ARBA00023163"/>
    </source>
</evidence>
<evidence type="ECO:0000313" key="9">
    <source>
        <dbReference type="EMBL" id="TRX95014.1"/>
    </source>
</evidence>
<dbReference type="STRING" id="2512241.A0A553I491"/>
<dbReference type="SMART" id="SM00066">
    <property type="entry name" value="GAL4"/>
    <property type="match status" value="1"/>
</dbReference>
<keyword evidence="10" id="KW-1185">Reference proteome</keyword>
<dbReference type="PANTHER" id="PTHR36206:SF12">
    <property type="entry name" value="ASPERCRYPTIN BIOSYNTHESIS CLUSTER-SPECIFIC TRANSCRIPTION REGULATOR ATNN-RELATED"/>
    <property type="match status" value="1"/>
</dbReference>
<dbReference type="GO" id="GO:0008270">
    <property type="term" value="F:zinc ion binding"/>
    <property type="evidence" value="ECO:0007669"/>
    <property type="project" value="InterPro"/>
</dbReference>
<dbReference type="Pfam" id="PF00172">
    <property type="entry name" value="Zn_clus"/>
    <property type="match status" value="1"/>
</dbReference>
<dbReference type="SUPFAM" id="SSF57701">
    <property type="entry name" value="Zn2/Cys6 DNA-binding domain"/>
    <property type="match status" value="1"/>
</dbReference>
<keyword evidence="1" id="KW-0479">Metal-binding</keyword>
<evidence type="ECO:0000256" key="3">
    <source>
        <dbReference type="ARBA" id="ARBA00023015"/>
    </source>
</evidence>
<keyword evidence="5" id="KW-0804">Transcription</keyword>
<dbReference type="AlphaFoldDB" id="A0A553I491"/>
<dbReference type="InterPro" id="IPR036864">
    <property type="entry name" value="Zn2-C6_fun-type_DNA-bd_sf"/>
</dbReference>